<dbReference type="NCBIfam" id="TIGR00562">
    <property type="entry name" value="proto_IX_ox"/>
    <property type="match status" value="1"/>
</dbReference>
<evidence type="ECO:0000259" key="7">
    <source>
        <dbReference type="Pfam" id="PF01593"/>
    </source>
</evidence>
<dbReference type="EMBL" id="LGGN01000101">
    <property type="protein sequence ID" value="KUK77902.1"/>
    <property type="molecule type" value="Genomic_DNA"/>
</dbReference>
<evidence type="ECO:0000256" key="4">
    <source>
        <dbReference type="ARBA" id="ARBA00023002"/>
    </source>
</evidence>
<dbReference type="Gene3D" id="3.50.50.60">
    <property type="entry name" value="FAD/NAD(P)-binding domain"/>
    <property type="match status" value="1"/>
</dbReference>
<keyword evidence="3 6" id="KW-0274">FAD</keyword>
<evidence type="ECO:0000256" key="2">
    <source>
        <dbReference type="ARBA" id="ARBA00022630"/>
    </source>
</evidence>
<comment type="similarity">
    <text evidence="6">Belongs to the protoporphyrinogen/coproporphyrinogen oxidase family. Coproporphyrinogen III oxidase subfamily.</text>
</comment>
<dbReference type="UniPathway" id="UPA00252"/>
<keyword evidence="2 6" id="KW-0285">Flavoprotein</keyword>
<dbReference type="PANTHER" id="PTHR42923:SF3">
    <property type="entry name" value="PROTOPORPHYRINOGEN OXIDASE"/>
    <property type="match status" value="1"/>
</dbReference>
<evidence type="ECO:0000256" key="3">
    <source>
        <dbReference type="ARBA" id="ARBA00022827"/>
    </source>
</evidence>
<dbReference type="InterPro" id="IPR050464">
    <property type="entry name" value="Zeta_carotene_desat/Oxidored"/>
</dbReference>
<keyword evidence="5 6" id="KW-0350">Heme biosynthesis</keyword>
<sequence>MERIEKDVVIIGGGLTGLTTALQLKKKGLTVALLEKSDRTGGQIATHSEQGFLFESGPNTGSGASEEVMELYHFLSGRCEIEFATKEAESRWIWKKGKFHPLPGGLIGGITTPLFTMGDKLRILGEPFRRKGSDPDETVAAMTARRLGKSFLDYAVDPFLSGVYAGDPHTLITRHALPKLYNLEQQYGSFIGGSIQKAREAMKQPAGKARKGIFSTYGGMEQLPRAMSATIGGEDIFLSLSDVTVAPDRETGQWNTTATQQGRQLLYRSRHLVTTTGAYQLPELLPFVDASSMKQLTNLRYAPVVQVAVGVKKLDGLRFNAFGGLIPTAEKEDFLGILFPSACFTGRSPEGGMLFSFFMGGIRNSSLLDLSDREIEERVIRSFHRLLRFPAEKEPDLIRIFRHRYAIPQYERSSEERFRTVSSLEKQYSGLHIAGNLRDGIGMGHRITQGFRLAEEIQ</sequence>
<dbReference type="PATRIC" id="fig|294710.3.peg.951"/>
<proteinExistence type="inferred from homology"/>
<evidence type="ECO:0000313" key="9">
    <source>
        <dbReference type="Proteomes" id="UP000053860"/>
    </source>
</evidence>
<dbReference type="GO" id="GO:0006783">
    <property type="term" value="P:heme biosynthetic process"/>
    <property type="evidence" value="ECO:0007669"/>
    <property type="project" value="UniProtKB-UniRule"/>
</dbReference>
<dbReference type="GO" id="GO:0004729">
    <property type="term" value="F:oxygen-dependent protoporphyrinogen oxidase activity"/>
    <property type="evidence" value="ECO:0007669"/>
    <property type="project" value="UniProtKB-UniRule"/>
</dbReference>
<evidence type="ECO:0000256" key="5">
    <source>
        <dbReference type="ARBA" id="ARBA00023133"/>
    </source>
</evidence>
<keyword evidence="6" id="KW-0963">Cytoplasm</keyword>
<accession>A0A117M0S3</accession>
<comment type="caution">
    <text evidence="8">The sequence shown here is derived from an EMBL/GenBank/DDBJ whole genome shotgun (WGS) entry which is preliminary data.</text>
</comment>
<dbReference type="EC" id="1.3.3.15" evidence="6"/>
<dbReference type="SUPFAM" id="SSF54373">
    <property type="entry name" value="FAD-linked reductases, C-terminal domain"/>
    <property type="match status" value="1"/>
</dbReference>
<protein>
    <recommendedName>
        <fullName evidence="6">Coproporphyrinogen III oxidase</fullName>
        <ecNumber evidence="6">1.3.3.15</ecNumber>
    </recommendedName>
</protein>
<dbReference type="SUPFAM" id="SSF51905">
    <property type="entry name" value="FAD/NAD(P)-binding domain"/>
    <property type="match status" value="1"/>
</dbReference>
<dbReference type="AlphaFoldDB" id="A0A117M0S3"/>
<dbReference type="InterPro" id="IPR002937">
    <property type="entry name" value="Amino_oxidase"/>
</dbReference>
<evidence type="ECO:0000256" key="6">
    <source>
        <dbReference type="RuleBase" id="RU364052"/>
    </source>
</evidence>
<dbReference type="Gene3D" id="3.90.660.20">
    <property type="entry name" value="Protoporphyrinogen oxidase, mitochondrial, domain 2"/>
    <property type="match status" value="1"/>
</dbReference>
<dbReference type="Pfam" id="PF01593">
    <property type="entry name" value="Amino_oxidase"/>
    <property type="match status" value="1"/>
</dbReference>
<gene>
    <name evidence="8" type="ORF">XD92_0666</name>
</gene>
<feature type="domain" description="Amine oxidase" evidence="7">
    <location>
        <begin position="15"/>
        <end position="439"/>
    </location>
</feature>
<dbReference type="GO" id="GO:0005737">
    <property type="term" value="C:cytoplasm"/>
    <property type="evidence" value="ECO:0007669"/>
    <property type="project" value="UniProtKB-SubCell"/>
</dbReference>
<comment type="subcellular location">
    <subcellularLocation>
        <location evidence="6">Cytoplasm</location>
    </subcellularLocation>
</comment>
<comment type="catalytic activity">
    <reaction evidence="6">
        <text>coproporphyrinogen III + 3 O2 = coproporphyrin III + 3 H2O2</text>
        <dbReference type="Rhea" id="RHEA:43436"/>
        <dbReference type="ChEBI" id="CHEBI:15379"/>
        <dbReference type="ChEBI" id="CHEBI:16240"/>
        <dbReference type="ChEBI" id="CHEBI:57309"/>
        <dbReference type="ChEBI" id="CHEBI:131725"/>
        <dbReference type="EC" id="1.3.3.15"/>
    </reaction>
</comment>
<evidence type="ECO:0000256" key="1">
    <source>
        <dbReference type="ARBA" id="ARBA00001974"/>
    </source>
</evidence>
<name>A0A117M0S3_9BACT</name>
<organism evidence="8 9">
    <name type="scientific">Proteiniphilum acetatigenes</name>
    <dbReference type="NCBI Taxonomy" id="294710"/>
    <lineage>
        <taxon>Bacteria</taxon>
        <taxon>Pseudomonadati</taxon>
        <taxon>Bacteroidota</taxon>
        <taxon>Bacteroidia</taxon>
        <taxon>Bacteroidales</taxon>
        <taxon>Dysgonomonadaceae</taxon>
        <taxon>Proteiniphilum</taxon>
    </lineage>
</organism>
<dbReference type="Proteomes" id="UP000053860">
    <property type="component" value="Unassembled WGS sequence"/>
</dbReference>
<comment type="function">
    <text evidence="6">Involved in coproporphyrin-dependent heme b biosynthesis. Catalyzes the oxidation of coproporphyrinogen III to coproporphyrin III.</text>
</comment>
<evidence type="ECO:0000313" key="8">
    <source>
        <dbReference type="EMBL" id="KUK77902.1"/>
    </source>
</evidence>
<reference evidence="9" key="1">
    <citation type="journal article" date="2015" name="MBio">
        <title>Genome-Resolved Metagenomic Analysis Reveals Roles for Candidate Phyla and Other Microbial Community Members in Biogeochemical Transformations in Oil Reservoirs.</title>
        <authorList>
            <person name="Hu P."/>
            <person name="Tom L."/>
            <person name="Singh A."/>
            <person name="Thomas B.C."/>
            <person name="Baker B.J."/>
            <person name="Piceno Y.M."/>
            <person name="Andersen G.L."/>
            <person name="Banfield J.F."/>
        </authorList>
    </citation>
    <scope>NUCLEOTIDE SEQUENCE [LARGE SCALE GENOMIC DNA]</scope>
</reference>
<comment type="cofactor">
    <cofactor evidence="1 6">
        <name>FAD</name>
        <dbReference type="ChEBI" id="CHEBI:57692"/>
    </cofactor>
</comment>
<dbReference type="InterPro" id="IPR004572">
    <property type="entry name" value="Protoporphyrinogen_oxidase"/>
</dbReference>
<dbReference type="Gene3D" id="1.10.3110.10">
    <property type="entry name" value="protoporphyrinogen ix oxidase, domain 3"/>
    <property type="match status" value="1"/>
</dbReference>
<comment type="pathway">
    <text evidence="6">Porphyrin-containing compound metabolism; protoheme biosynthesis.</text>
</comment>
<dbReference type="InterPro" id="IPR036188">
    <property type="entry name" value="FAD/NAD-bd_sf"/>
</dbReference>
<keyword evidence="4 6" id="KW-0560">Oxidoreductase</keyword>
<dbReference type="PANTHER" id="PTHR42923">
    <property type="entry name" value="PROTOPORPHYRINOGEN OXIDASE"/>
    <property type="match status" value="1"/>
</dbReference>